<dbReference type="PANTHER" id="PTHR16515">
    <property type="entry name" value="PR DOMAIN ZINC FINGER PROTEIN"/>
    <property type="match status" value="1"/>
</dbReference>
<feature type="region of interest" description="Disordered" evidence="10">
    <location>
        <begin position="72"/>
        <end position="98"/>
    </location>
</feature>
<feature type="region of interest" description="Disordered" evidence="10">
    <location>
        <begin position="376"/>
        <end position="415"/>
    </location>
</feature>
<evidence type="ECO:0000256" key="7">
    <source>
        <dbReference type="ARBA" id="ARBA00023163"/>
    </source>
</evidence>
<feature type="compositionally biased region" description="Low complexity" evidence="10">
    <location>
        <begin position="471"/>
        <end position="482"/>
    </location>
</feature>
<dbReference type="GO" id="GO:0008270">
    <property type="term" value="F:zinc ion binding"/>
    <property type="evidence" value="ECO:0007669"/>
    <property type="project" value="UniProtKB-KW"/>
</dbReference>
<dbReference type="InterPro" id="IPR036236">
    <property type="entry name" value="Znf_C2H2_sf"/>
</dbReference>
<evidence type="ECO:0000313" key="13">
    <source>
        <dbReference type="Proteomes" id="UP000095085"/>
    </source>
</evidence>
<dbReference type="PROSITE" id="PS00028">
    <property type="entry name" value="ZINC_FINGER_C2H2_1"/>
    <property type="match status" value="2"/>
</dbReference>
<keyword evidence="4 9" id="KW-0863">Zinc-finger</keyword>
<dbReference type="GO" id="GO:0045944">
    <property type="term" value="P:positive regulation of transcription by RNA polymerase II"/>
    <property type="evidence" value="ECO:0007669"/>
    <property type="project" value="UniProtKB-ARBA"/>
</dbReference>
<feature type="region of interest" description="Disordered" evidence="10">
    <location>
        <begin position="149"/>
        <end position="253"/>
    </location>
</feature>
<gene>
    <name evidence="12" type="ORF">HYPBUDRAFT_138242</name>
</gene>
<dbReference type="GeneID" id="30994217"/>
<feature type="region of interest" description="Disordered" evidence="10">
    <location>
        <begin position="350"/>
        <end position="369"/>
    </location>
</feature>
<organism evidence="12 13">
    <name type="scientific">Hyphopichia burtonii NRRL Y-1933</name>
    <dbReference type="NCBI Taxonomy" id="984485"/>
    <lineage>
        <taxon>Eukaryota</taxon>
        <taxon>Fungi</taxon>
        <taxon>Dikarya</taxon>
        <taxon>Ascomycota</taxon>
        <taxon>Saccharomycotina</taxon>
        <taxon>Pichiomycetes</taxon>
        <taxon>Debaryomycetaceae</taxon>
        <taxon>Hyphopichia</taxon>
    </lineage>
</organism>
<evidence type="ECO:0000256" key="8">
    <source>
        <dbReference type="ARBA" id="ARBA00023242"/>
    </source>
</evidence>
<dbReference type="RefSeq" id="XP_020077148.1">
    <property type="nucleotide sequence ID" value="XM_020219667.1"/>
</dbReference>
<dbReference type="Gene3D" id="3.30.160.60">
    <property type="entry name" value="Classic Zinc Finger"/>
    <property type="match status" value="2"/>
</dbReference>
<evidence type="ECO:0000256" key="1">
    <source>
        <dbReference type="ARBA" id="ARBA00004123"/>
    </source>
</evidence>
<evidence type="ECO:0000256" key="3">
    <source>
        <dbReference type="ARBA" id="ARBA00022737"/>
    </source>
</evidence>
<keyword evidence="2" id="KW-0479">Metal-binding</keyword>
<dbReference type="EMBL" id="KV454540">
    <property type="protein sequence ID" value="ODV68081.1"/>
    <property type="molecule type" value="Genomic_DNA"/>
</dbReference>
<comment type="subcellular location">
    <subcellularLocation>
        <location evidence="1">Nucleus</location>
    </subcellularLocation>
</comment>
<sequence length="732" mass="82294">MEYNGNWLNANKSIPLPTEDFDQYFSHYNEIDDLFNETLTGLQDLDVPSGFAHLDSKQNNNLILDASNNLPYSSTSSSSHRAQHSQSASPQSKHSRKTSGTAIFGFAEHNSEFSLNGITLDLNKSVKPSVDLSKSVMPGELLKTLNNPQTKLQQSSPNHKASNSQLDFNFSNNHFENSPKKIHLKEEDEYEDEIKEQKKLGSPLKQQPKNEDYIVTNQNPVSYKFPPSPPPPSSSQNLPPSAQSLHSNSSNRSVNSYSVKYLKELTRFNGWNSAGSKNSSGSQQQLQPPVTYVDDIEPLLNDDLYPEPIQSPFQQKSSNNNQDMLPNQSTPFKNNQSSLQPNQELKFVPIPVQNPTDFGKRNDFNSKQIPDINLKNSESLFLPPPSPPMLSNGSPEWQSSPEPQSPSPSRVTLNQGYYSNTSTIRSNASQFLSPPGNQNNRNSKNFYNPQYFSDSIYENEGGSSNNMAFQQQSSLQFQNQSSPAYPGSLNSSPVRFNSSPLRNVHTTNDDTVDANATITQLTPLKNQLPNTPNRSKIKLEWSPIISPNAKSSTDVRKAIQQSSPRRKIKKTSLLPPGELDQYWEGPDENKIFTCTYKNCGKKFTRRYNVRSHIQTHLSDRPFGCSYCPKKFVRQHDLNRHVKGHLEARHCQCPCGKEFARLDAMRKHRARNICSGGIANSENNCITKPQKSRKGVASPELLNEFTTDKLSDDLNSALNEHQGLQQQFQPHQF</sequence>
<dbReference type="FunFam" id="3.30.160.60:FF:001752">
    <property type="entry name" value="Transcriptional factor SWI5"/>
    <property type="match status" value="1"/>
</dbReference>
<feature type="compositionally biased region" description="Polar residues" evidence="10">
    <location>
        <begin position="311"/>
        <end position="338"/>
    </location>
</feature>
<name>A0A1E4RLK3_9ASCO</name>
<dbReference type="InterPro" id="IPR050331">
    <property type="entry name" value="Zinc_finger"/>
</dbReference>
<keyword evidence="3" id="KW-0677">Repeat</keyword>
<evidence type="ECO:0000256" key="5">
    <source>
        <dbReference type="ARBA" id="ARBA00022833"/>
    </source>
</evidence>
<feature type="region of interest" description="Disordered" evidence="10">
    <location>
        <begin position="301"/>
        <end position="338"/>
    </location>
</feature>
<feature type="region of interest" description="Disordered" evidence="10">
    <location>
        <begin position="471"/>
        <end position="496"/>
    </location>
</feature>
<evidence type="ECO:0000313" key="12">
    <source>
        <dbReference type="EMBL" id="ODV68081.1"/>
    </source>
</evidence>
<feature type="compositionally biased region" description="Low complexity" evidence="10">
    <location>
        <begin position="73"/>
        <end position="92"/>
    </location>
</feature>
<reference evidence="13" key="1">
    <citation type="submission" date="2016-05" db="EMBL/GenBank/DDBJ databases">
        <title>Comparative genomics of biotechnologically important yeasts.</title>
        <authorList>
            <consortium name="DOE Joint Genome Institute"/>
            <person name="Riley R."/>
            <person name="Haridas S."/>
            <person name="Wolfe K.H."/>
            <person name="Lopes M.R."/>
            <person name="Hittinger C.T."/>
            <person name="Goker M."/>
            <person name="Salamov A."/>
            <person name="Wisecaver J."/>
            <person name="Long T.M."/>
            <person name="Aerts A.L."/>
            <person name="Barry K."/>
            <person name="Choi C."/>
            <person name="Clum A."/>
            <person name="Coughlan A.Y."/>
            <person name="Deshpande S."/>
            <person name="Douglass A.P."/>
            <person name="Hanson S.J."/>
            <person name="Klenk H.-P."/>
            <person name="Labutti K."/>
            <person name="Lapidus A."/>
            <person name="Lindquist E."/>
            <person name="Lipzen A."/>
            <person name="Meier-Kolthoff J.P."/>
            <person name="Ohm R.A."/>
            <person name="Otillar R.P."/>
            <person name="Pangilinan J."/>
            <person name="Peng Y."/>
            <person name="Rokas A."/>
            <person name="Rosa C.A."/>
            <person name="Scheuner C."/>
            <person name="Sibirny A.A."/>
            <person name="Slot J.C."/>
            <person name="Stielow J.B."/>
            <person name="Sun H."/>
            <person name="Kurtzman C.P."/>
            <person name="Blackwell M."/>
            <person name="Grigoriev I.V."/>
            <person name="Jeffries T.W."/>
        </authorList>
    </citation>
    <scope>NUCLEOTIDE SEQUENCE [LARGE SCALE GENOMIC DNA]</scope>
    <source>
        <strain evidence="13">NRRL Y-1933</strain>
    </source>
</reference>
<feature type="domain" description="C2H2-type" evidence="11">
    <location>
        <begin position="622"/>
        <end position="649"/>
    </location>
</feature>
<dbReference type="AlphaFoldDB" id="A0A1E4RLK3"/>
<evidence type="ECO:0000256" key="4">
    <source>
        <dbReference type="ARBA" id="ARBA00022771"/>
    </source>
</evidence>
<dbReference type="Pfam" id="PF00096">
    <property type="entry name" value="zf-C2H2"/>
    <property type="match status" value="2"/>
</dbReference>
<protein>
    <recommendedName>
        <fullName evidence="11">C2H2-type domain-containing protein</fullName>
    </recommendedName>
</protein>
<dbReference type="PANTHER" id="PTHR16515:SF49">
    <property type="entry name" value="GASTRULA ZINC FINGER PROTEIN XLCGF49.1-LIKE-RELATED"/>
    <property type="match status" value="1"/>
</dbReference>
<dbReference type="STRING" id="984485.A0A1E4RLK3"/>
<feature type="compositionally biased region" description="Low complexity" evidence="10">
    <location>
        <begin position="389"/>
        <end position="402"/>
    </location>
</feature>
<feature type="compositionally biased region" description="Low complexity" evidence="10">
    <location>
        <begin position="234"/>
        <end position="253"/>
    </location>
</feature>
<feature type="compositionally biased region" description="Polar residues" evidence="10">
    <location>
        <begin position="149"/>
        <end position="176"/>
    </location>
</feature>
<accession>A0A1E4RLK3</accession>
<dbReference type="OrthoDB" id="3437960at2759"/>
<keyword evidence="7" id="KW-0804">Transcription</keyword>
<evidence type="ECO:0000256" key="9">
    <source>
        <dbReference type="PROSITE-ProRule" id="PRU00042"/>
    </source>
</evidence>
<keyword evidence="8" id="KW-0539">Nucleus</keyword>
<keyword evidence="6" id="KW-0805">Transcription regulation</keyword>
<dbReference type="Proteomes" id="UP000095085">
    <property type="component" value="Unassembled WGS sequence"/>
</dbReference>
<evidence type="ECO:0000259" key="11">
    <source>
        <dbReference type="PROSITE" id="PS50157"/>
    </source>
</evidence>
<dbReference type="InterPro" id="IPR013087">
    <property type="entry name" value="Znf_C2H2_type"/>
</dbReference>
<proteinExistence type="predicted"/>
<keyword evidence="13" id="KW-1185">Reference proteome</keyword>
<evidence type="ECO:0000256" key="2">
    <source>
        <dbReference type="ARBA" id="ARBA00022723"/>
    </source>
</evidence>
<evidence type="ECO:0000256" key="10">
    <source>
        <dbReference type="SAM" id="MobiDB-lite"/>
    </source>
</evidence>
<dbReference type="SUPFAM" id="SSF57667">
    <property type="entry name" value="beta-beta-alpha zinc fingers"/>
    <property type="match status" value="1"/>
</dbReference>
<dbReference type="GO" id="GO:0005634">
    <property type="term" value="C:nucleus"/>
    <property type="evidence" value="ECO:0007669"/>
    <property type="project" value="UniProtKB-SubCell"/>
</dbReference>
<dbReference type="PROSITE" id="PS50157">
    <property type="entry name" value="ZINC_FINGER_C2H2_2"/>
    <property type="match status" value="2"/>
</dbReference>
<dbReference type="SMART" id="SM00355">
    <property type="entry name" value="ZnF_C2H2"/>
    <property type="match status" value="2"/>
</dbReference>
<feature type="region of interest" description="Disordered" evidence="10">
    <location>
        <begin position="427"/>
        <end position="448"/>
    </location>
</feature>
<evidence type="ECO:0000256" key="6">
    <source>
        <dbReference type="ARBA" id="ARBA00023015"/>
    </source>
</evidence>
<keyword evidence="5" id="KW-0862">Zinc</keyword>
<feature type="domain" description="C2H2-type" evidence="11">
    <location>
        <begin position="592"/>
        <end position="621"/>
    </location>
</feature>